<dbReference type="Proteomes" id="UP001060085">
    <property type="component" value="Linkage Group LG07"/>
</dbReference>
<reference evidence="2" key="1">
    <citation type="journal article" date="2023" name="Nat. Plants">
        <title>Single-cell RNA sequencing provides a high-resolution roadmap for understanding the multicellular compartmentation of specialized metabolism.</title>
        <authorList>
            <person name="Sun S."/>
            <person name="Shen X."/>
            <person name="Li Y."/>
            <person name="Li Y."/>
            <person name="Wang S."/>
            <person name="Li R."/>
            <person name="Zhang H."/>
            <person name="Shen G."/>
            <person name="Guo B."/>
            <person name="Wei J."/>
            <person name="Xu J."/>
            <person name="St-Pierre B."/>
            <person name="Chen S."/>
            <person name="Sun C."/>
        </authorList>
    </citation>
    <scope>NUCLEOTIDE SEQUENCE [LARGE SCALE GENOMIC DNA]</scope>
</reference>
<sequence>MEWVLVRKKELKNNPDFGDPGGQLKNISKNSPRKFFGRTLAKTSQTGQGASSSQPVEDDDEVGKSYNPSDDEEDEASAQNTIPMDPFQIEMQTAFVQFQINQEIQEMQFMKILAYQRVSIDRQEVILARLCQRFIHDQGSSGEGGTDFDGRQPTIDGRCREWPGMYNPRPTPDGRPHPTVGGRLDYLQSCLELKKEEQSRATNWGLIEQLTKDTILHF</sequence>
<gene>
    <name evidence="1" type="ORF">M9H77_29618</name>
</gene>
<protein>
    <submittedName>
        <fullName evidence="1">Uncharacterized protein</fullName>
    </submittedName>
</protein>
<evidence type="ECO:0000313" key="1">
    <source>
        <dbReference type="EMBL" id="KAI5652431.1"/>
    </source>
</evidence>
<name>A0ACB9ZVU6_CATRO</name>
<comment type="caution">
    <text evidence="1">The sequence shown here is derived from an EMBL/GenBank/DDBJ whole genome shotgun (WGS) entry which is preliminary data.</text>
</comment>
<accession>A0ACB9ZVU6</accession>
<evidence type="ECO:0000313" key="2">
    <source>
        <dbReference type="Proteomes" id="UP001060085"/>
    </source>
</evidence>
<organism evidence="1 2">
    <name type="scientific">Catharanthus roseus</name>
    <name type="common">Madagascar periwinkle</name>
    <name type="synonym">Vinca rosea</name>
    <dbReference type="NCBI Taxonomy" id="4058"/>
    <lineage>
        <taxon>Eukaryota</taxon>
        <taxon>Viridiplantae</taxon>
        <taxon>Streptophyta</taxon>
        <taxon>Embryophyta</taxon>
        <taxon>Tracheophyta</taxon>
        <taxon>Spermatophyta</taxon>
        <taxon>Magnoliopsida</taxon>
        <taxon>eudicotyledons</taxon>
        <taxon>Gunneridae</taxon>
        <taxon>Pentapetalae</taxon>
        <taxon>asterids</taxon>
        <taxon>lamiids</taxon>
        <taxon>Gentianales</taxon>
        <taxon>Apocynaceae</taxon>
        <taxon>Rauvolfioideae</taxon>
        <taxon>Vinceae</taxon>
        <taxon>Catharanthinae</taxon>
        <taxon>Catharanthus</taxon>
    </lineage>
</organism>
<proteinExistence type="predicted"/>
<keyword evidence="2" id="KW-1185">Reference proteome</keyword>
<dbReference type="EMBL" id="CM044707">
    <property type="protein sequence ID" value="KAI5652431.1"/>
    <property type="molecule type" value="Genomic_DNA"/>
</dbReference>